<dbReference type="Pfam" id="PF12796">
    <property type="entry name" value="Ank_2"/>
    <property type="match status" value="1"/>
</dbReference>
<feature type="region of interest" description="Disordered" evidence="2">
    <location>
        <begin position="1"/>
        <end position="27"/>
    </location>
</feature>
<feature type="compositionally biased region" description="Low complexity" evidence="2">
    <location>
        <begin position="16"/>
        <end position="27"/>
    </location>
</feature>
<evidence type="ECO:0000256" key="2">
    <source>
        <dbReference type="SAM" id="MobiDB-lite"/>
    </source>
</evidence>
<feature type="region of interest" description="Disordered" evidence="2">
    <location>
        <begin position="98"/>
        <end position="127"/>
    </location>
</feature>
<dbReference type="Proteomes" id="UP001530293">
    <property type="component" value="Unassembled WGS sequence"/>
</dbReference>
<dbReference type="InterPro" id="IPR002110">
    <property type="entry name" value="Ankyrin_rpt"/>
</dbReference>
<feature type="compositionally biased region" description="Polar residues" evidence="2">
    <location>
        <begin position="116"/>
        <end position="127"/>
    </location>
</feature>
<feature type="compositionally biased region" description="Low complexity" evidence="2">
    <location>
        <begin position="98"/>
        <end position="108"/>
    </location>
</feature>
<keyword evidence="4" id="KW-1185">Reference proteome</keyword>
<feature type="region of interest" description="Disordered" evidence="2">
    <location>
        <begin position="142"/>
        <end position="167"/>
    </location>
</feature>
<dbReference type="PROSITE" id="PS50297">
    <property type="entry name" value="ANK_REP_REGION"/>
    <property type="match status" value="1"/>
</dbReference>
<name>A0ABD3LZU7_9STRA</name>
<organism evidence="3 4">
    <name type="scientific">Discostella pseudostelligera</name>
    <dbReference type="NCBI Taxonomy" id="259834"/>
    <lineage>
        <taxon>Eukaryota</taxon>
        <taxon>Sar</taxon>
        <taxon>Stramenopiles</taxon>
        <taxon>Ochrophyta</taxon>
        <taxon>Bacillariophyta</taxon>
        <taxon>Coscinodiscophyceae</taxon>
        <taxon>Thalassiosirophycidae</taxon>
        <taxon>Stephanodiscales</taxon>
        <taxon>Stephanodiscaceae</taxon>
        <taxon>Discostella</taxon>
    </lineage>
</organism>
<feature type="region of interest" description="Disordered" evidence="2">
    <location>
        <begin position="196"/>
        <end position="218"/>
    </location>
</feature>
<reference evidence="3 4" key="1">
    <citation type="submission" date="2024-10" db="EMBL/GenBank/DDBJ databases">
        <title>Updated reference genomes for cyclostephanoid diatoms.</title>
        <authorList>
            <person name="Roberts W.R."/>
            <person name="Alverson A.J."/>
        </authorList>
    </citation>
    <scope>NUCLEOTIDE SEQUENCE [LARGE SCALE GENOMIC DNA]</scope>
    <source>
        <strain evidence="3 4">AJA232-27</strain>
    </source>
</reference>
<feature type="region of interest" description="Disordered" evidence="2">
    <location>
        <begin position="55"/>
        <end position="79"/>
    </location>
</feature>
<sequence length="400" mass="44597">MALESPVQPPIHTHHQQQSQQPQQQRSSLIDNTLAQLCNRKRRLSCVVSAPSLLNCTDNNNNTMDSSSSSSSTPLLKMTKSDSTITDKLRMQSNTTTSALPLSLSLPSLPTPSAPNQNQFTHRSSNGSNVVMIVSGFPSSLSMESSTNYSSTTTSSQHSQSSSSSNDIIVNDSLHQDMSPDTLIKSILMNHVSHCSGSVGVDHEDDDHHHQHQQEEDQEVVDAIDNVPSHPIKEKSHSMIIPRTTLPLVFQPLHETDFHHPTEEQIAAYNTHIIAAVRASDIYALRTMHNNGQTLGCCNRYGESILHMACRRSNAYVVSFLLKEANVSPRIKDDHGRTPLHDACWRGTPEYSIVKLLLSVEPRLAFAKDVWGHTPFQYARKEHWGEWNEFLDSNRDLILS</sequence>
<evidence type="ECO:0000313" key="4">
    <source>
        <dbReference type="Proteomes" id="UP001530293"/>
    </source>
</evidence>
<feature type="compositionally biased region" description="Low complexity" evidence="2">
    <location>
        <begin position="55"/>
        <end position="78"/>
    </location>
</feature>
<proteinExistence type="predicted"/>
<comment type="caution">
    <text evidence="3">The sequence shown here is derived from an EMBL/GenBank/DDBJ whole genome shotgun (WGS) entry which is preliminary data.</text>
</comment>
<feature type="compositionally biased region" description="Low complexity" evidence="2">
    <location>
        <begin position="142"/>
        <end position="165"/>
    </location>
</feature>
<dbReference type="AlphaFoldDB" id="A0ABD3LZU7"/>
<protein>
    <submittedName>
        <fullName evidence="3">Uncharacterized protein</fullName>
    </submittedName>
</protein>
<dbReference type="SMART" id="SM00248">
    <property type="entry name" value="ANK"/>
    <property type="match status" value="2"/>
</dbReference>
<dbReference type="PANTHER" id="PTHR24184:SF11">
    <property type="entry name" value="ANKYRIN REPEAT AND SOCS BOX CONTAINING 3"/>
    <property type="match status" value="1"/>
</dbReference>
<feature type="compositionally biased region" description="Basic and acidic residues" evidence="2">
    <location>
        <begin position="206"/>
        <end position="215"/>
    </location>
</feature>
<evidence type="ECO:0000256" key="1">
    <source>
        <dbReference type="PROSITE-ProRule" id="PRU00023"/>
    </source>
</evidence>
<dbReference type="PROSITE" id="PS50088">
    <property type="entry name" value="ANK_REPEAT"/>
    <property type="match status" value="1"/>
</dbReference>
<keyword evidence="1" id="KW-0040">ANK repeat</keyword>
<accession>A0ABD3LZU7</accession>
<evidence type="ECO:0000313" key="3">
    <source>
        <dbReference type="EMBL" id="KAL3756113.1"/>
    </source>
</evidence>
<dbReference type="SUPFAM" id="SSF48403">
    <property type="entry name" value="Ankyrin repeat"/>
    <property type="match status" value="1"/>
</dbReference>
<dbReference type="PANTHER" id="PTHR24184">
    <property type="entry name" value="SI:CH211-189E2.2"/>
    <property type="match status" value="1"/>
</dbReference>
<dbReference type="InterPro" id="IPR036770">
    <property type="entry name" value="Ankyrin_rpt-contain_sf"/>
</dbReference>
<dbReference type="EMBL" id="JALLBG020000313">
    <property type="protein sequence ID" value="KAL3756113.1"/>
    <property type="molecule type" value="Genomic_DNA"/>
</dbReference>
<dbReference type="Gene3D" id="1.25.40.20">
    <property type="entry name" value="Ankyrin repeat-containing domain"/>
    <property type="match status" value="2"/>
</dbReference>
<feature type="repeat" description="ANK" evidence="1">
    <location>
        <begin position="335"/>
        <end position="359"/>
    </location>
</feature>
<gene>
    <name evidence="3" type="ORF">ACHAWU_005617</name>
</gene>